<gene>
    <name evidence="2" type="ORF">KIN20_014212</name>
</gene>
<feature type="transmembrane region" description="Helical" evidence="1">
    <location>
        <begin position="51"/>
        <end position="74"/>
    </location>
</feature>
<protein>
    <submittedName>
        <fullName evidence="2">Uncharacterized protein</fullName>
    </submittedName>
</protein>
<comment type="caution">
    <text evidence="2">The sequence shown here is derived from an EMBL/GenBank/DDBJ whole genome shotgun (WGS) entry which is preliminary data.</text>
</comment>
<keyword evidence="1" id="KW-0812">Transmembrane</keyword>
<keyword evidence="3" id="KW-1185">Reference proteome</keyword>
<sequence length="115" mass="13204">IGKEDSLGVGEVNLPYIAVLRVVLVCITLSIAFACLSITHTFANFHRPLRCCSYVESAVQITFWTLSAIVLLVIRHEWHRKWDGVMPETFVPDYPVSWHCAEVRCEPVCERKKMR</sequence>
<keyword evidence="1" id="KW-1133">Transmembrane helix</keyword>
<proteinExistence type="predicted"/>
<organism evidence="2 3">
    <name type="scientific">Parelaphostrongylus tenuis</name>
    <name type="common">Meningeal worm</name>
    <dbReference type="NCBI Taxonomy" id="148309"/>
    <lineage>
        <taxon>Eukaryota</taxon>
        <taxon>Metazoa</taxon>
        <taxon>Ecdysozoa</taxon>
        <taxon>Nematoda</taxon>
        <taxon>Chromadorea</taxon>
        <taxon>Rhabditida</taxon>
        <taxon>Rhabditina</taxon>
        <taxon>Rhabditomorpha</taxon>
        <taxon>Strongyloidea</taxon>
        <taxon>Metastrongylidae</taxon>
        <taxon>Parelaphostrongylus</taxon>
    </lineage>
</organism>
<evidence type="ECO:0000256" key="1">
    <source>
        <dbReference type="SAM" id="Phobius"/>
    </source>
</evidence>
<evidence type="ECO:0000313" key="2">
    <source>
        <dbReference type="EMBL" id="KAJ1356481.1"/>
    </source>
</evidence>
<evidence type="ECO:0000313" key="3">
    <source>
        <dbReference type="Proteomes" id="UP001196413"/>
    </source>
</evidence>
<feature type="transmembrane region" description="Helical" evidence="1">
    <location>
        <begin position="16"/>
        <end position="39"/>
    </location>
</feature>
<accession>A0AAD5MVL9</accession>
<dbReference type="AlphaFoldDB" id="A0AAD5MVL9"/>
<keyword evidence="1" id="KW-0472">Membrane</keyword>
<name>A0AAD5MVL9_PARTN</name>
<reference evidence="2" key="1">
    <citation type="submission" date="2021-06" db="EMBL/GenBank/DDBJ databases">
        <title>Parelaphostrongylus tenuis whole genome reference sequence.</title>
        <authorList>
            <person name="Garwood T.J."/>
            <person name="Larsen P.A."/>
            <person name="Fountain-Jones N.M."/>
            <person name="Garbe J.R."/>
            <person name="Macchietto M.G."/>
            <person name="Kania S.A."/>
            <person name="Gerhold R.W."/>
            <person name="Richards J.E."/>
            <person name="Wolf T.M."/>
        </authorList>
    </citation>
    <scope>NUCLEOTIDE SEQUENCE</scope>
    <source>
        <strain evidence="2">MNPRO001-30</strain>
        <tissue evidence="2">Meninges</tissue>
    </source>
</reference>
<feature type="non-terminal residue" evidence="2">
    <location>
        <position position="1"/>
    </location>
</feature>
<dbReference type="Proteomes" id="UP001196413">
    <property type="component" value="Unassembled WGS sequence"/>
</dbReference>
<dbReference type="EMBL" id="JAHQIW010002829">
    <property type="protein sequence ID" value="KAJ1356481.1"/>
    <property type="molecule type" value="Genomic_DNA"/>
</dbReference>